<sequence>MLTSPPPLWSKPGATPPRHPPRRRRSGPNQDESSRQHLPQEVLSISPQEIWSMAQRMRRSAVVFPSPAAVDIASSSLSALWPLRAIAVVPEFPAAVEPSPQNPPLFGLCRPPFAAGELAKLTTKPPSPSNYWKKTETHVVARQVSLDYGEVRVALESPELRQHHADHRPWAVHVEAKAAYFAAEACLRAMHERWALLADGVLSKLSWKRLLVPWKNFTKIENLFVILTSMLVF</sequence>
<dbReference type="Gramene" id="OPUNC01G18520.1">
    <property type="protein sequence ID" value="OPUNC01G18520.1"/>
    <property type="gene ID" value="OPUNC01G18520"/>
</dbReference>
<evidence type="ECO:0000313" key="2">
    <source>
        <dbReference type="EnsemblPlants" id="OPUNC01G18520.1"/>
    </source>
</evidence>
<protein>
    <submittedName>
        <fullName evidence="2">Uncharacterized protein</fullName>
    </submittedName>
</protein>
<evidence type="ECO:0000313" key="3">
    <source>
        <dbReference type="Proteomes" id="UP000026962"/>
    </source>
</evidence>
<dbReference type="EnsemblPlants" id="OPUNC01G18520.1">
    <property type="protein sequence ID" value="OPUNC01G18520.1"/>
    <property type="gene ID" value="OPUNC01G18520"/>
</dbReference>
<name>A0A0E0JJM0_ORYPU</name>
<feature type="region of interest" description="Disordered" evidence="1">
    <location>
        <begin position="1"/>
        <end position="42"/>
    </location>
</feature>
<dbReference type="Proteomes" id="UP000026962">
    <property type="component" value="Chromosome 1"/>
</dbReference>
<reference evidence="2" key="1">
    <citation type="submission" date="2015-04" db="UniProtKB">
        <authorList>
            <consortium name="EnsemblPlants"/>
        </authorList>
    </citation>
    <scope>IDENTIFICATION</scope>
</reference>
<keyword evidence="3" id="KW-1185">Reference proteome</keyword>
<feature type="compositionally biased region" description="Pro residues" evidence="1">
    <location>
        <begin position="1"/>
        <end position="18"/>
    </location>
</feature>
<evidence type="ECO:0000256" key="1">
    <source>
        <dbReference type="SAM" id="MobiDB-lite"/>
    </source>
</evidence>
<dbReference type="AlphaFoldDB" id="A0A0E0JJM0"/>
<reference evidence="2" key="2">
    <citation type="submission" date="2018-05" db="EMBL/GenBank/DDBJ databases">
        <title>OpunRS2 (Oryza punctata Reference Sequence Version 2).</title>
        <authorList>
            <person name="Zhang J."/>
            <person name="Kudrna D."/>
            <person name="Lee S."/>
            <person name="Talag J."/>
            <person name="Welchert J."/>
            <person name="Wing R.A."/>
        </authorList>
    </citation>
    <scope>NUCLEOTIDE SEQUENCE [LARGE SCALE GENOMIC DNA]</scope>
</reference>
<dbReference type="HOGENOM" id="CLU_1191531_0_0_1"/>
<organism evidence="2">
    <name type="scientific">Oryza punctata</name>
    <name type="common">Red rice</name>
    <dbReference type="NCBI Taxonomy" id="4537"/>
    <lineage>
        <taxon>Eukaryota</taxon>
        <taxon>Viridiplantae</taxon>
        <taxon>Streptophyta</taxon>
        <taxon>Embryophyta</taxon>
        <taxon>Tracheophyta</taxon>
        <taxon>Spermatophyta</taxon>
        <taxon>Magnoliopsida</taxon>
        <taxon>Liliopsida</taxon>
        <taxon>Poales</taxon>
        <taxon>Poaceae</taxon>
        <taxon>BOP clade</taxon>
        <taxon>Oryzoideae</taxon>
        <taxon>Oryzeae</taxon>
        <taxon>Oryzinae</taxon>
        <taxon>Oryza</taxon>
    </lineage>
</organism>
<dbReference type="STRING" id="4537.A0A0E0JJM0"/>
<proteinExistence type="predicted"/>
<accession>A0A0E0JJM0</accession>